<feature type="region of interest" description="Disordered" evidence="1">
    <location>
        <begin position="129"/>
        <end position="159"/>
    </location>
</feature>
<keyword evidence="2" id="KW-0732">Signal</keyword>
<evidence type="ECO:0000256" key="1">
    <source>
        <dbReference type="SAM" id="MobiDB-lite"/>
    </source>
</evidence>
<gene>
    <name evidence="3" type="ORF">ILUMI_26035</name>
</gene>
<dbReference type="Proteomes" id="UP000801492">
    <property type="component" value="Unassembled WGS sequence"/>
</dbReference>
<keyword evidence="4" id="KW-1185">Reference proteome</keyword>
<feature type="compositionally biased region" description="Pro residues" evidence="1">
    <location>
        <begin position="140"/>
        <end position="159"/>
    </location>
</feature>
<feature type="signal peptide" evidence="2">
    <location>
        <begin position="1"/>
        <end position="20"/>
    </location>
</feature>
<evidence type="ECO:0000313" key="4">
    <source>
        <dbReference type="Proteomes" id="UP000801492"/>
    </source>
</evidence>
<organism evidence="3 4">
    <name type="scientific">Ignelater luminosus</name>
    <name type="common">Cucubano</name>
    <name type="synonym">Pyrophorus luminosus</name>
    <dbReference type="NCBI Taxonomy" id="2038154"/>
    <lineage>
        <taxon>Eukaryota</taxon>
        <taxon>Metazoa</taxon>
        <taxon>Ecdysozoa</taxon>
        <taxon>Arthropoda</taxon>
        <taxon>Hexapoda</taxon>
        <taxon>Insecta</taxon>
        <taxon>Pterygota</taxon>
        <taxon>Neoptera</taxon>
        <taxon>Endopterygota</taxon>
        <taxon>Coleoptera</taxon>
        <taxon>Polyphaga</taxon>
        <taxon>Elateriformia</taxon>
        <taxon>Elateroidea</taxon>
        <taxon>Elateridae</taxon>
        <taxon>Agrypninae</taxon>
        <taxon>Pyrophorini</taxon>
        <taxon>Ignelater</taxon>
    </lineage>
</organism>
<name>A0A8K0C7B0_IGNLU</name>
<evidence type="ECO:0000313" key="3">
    <source>
        <dbReference type="EMBL" id="KAF2880136.1"/>
    </source>
</evidence>
<dbReference type="EMBL" id="VTPC01091020">
    <property type="protein sequence ID" value="KAF2880136.1"/>
    <property type="molecule type" value="Genomic_DNA"/>
</dbReference>
<accession>A0A8K0C7B0</accession>
<sequence length="159" mass="17647">MLKITHLVLLLVLVILTIHGQRKRDKPGYCSHDIHTILSCSCPKYYKPFCAGRNTTENQTASVTSRVTLCRLEPDYESLMIPTQVSVQCVKTFSYFERNPWSVPHKQASAYIPFLDGFSHIHAVSVSKISTKETQSPAPAAEPEPQPEAAPEPEPAPAS</sequence>
<reference evidence="3" key="1">
    <citation type="submission" date="2019-08" db="EMBL/GenBank/DDBJ databases">
        <title>The genome of the North American firefly Photinus pyralis.</title>
        <authorList>
            <consortium name="Photinus pyralis genome working group"/>
            <person name="Fallon T.R."/>
            <person name="Sander Lower S.E."/>
            <person name="Weng J.-K."/>
        </authorList>
    </citation>
    <scope>NUCLEOTIDE SEQUENCE</scope>
    <source>
        <strain evidence="3">TRF0915ILg1</strain>
        <tissue evidence="3">Whole body</tissue>
    </source>
</reference>
<proteinExistence type="predicted"/>
<dbReference type="OrthoDB" id="10634573at2759"/>
<feature type="chain" id="PRO_5035433351" evidence="2">
    <location>
        <begin position="21"/>
        <end position="159"/>
    </location>
</feature>
<evidence type="ECO:0000256" key="2">
    <source>
        <dbReference type="SAM" id="SignalP"/>
    </source>
</evidence>
<protein>
    <submittedName>
        <fullName evidence="3">Uncharacterized protein</fullName>
    </submittedName>
</protein>
<dbReference type="AlphaFoldDB" id="A0A8K0C7B0"/>
<comment type="caution">
    <text evidence="3">The sequence shown here is derived from an EMBL/GenBank/DDBJ whole genome shotgun (WGS) entry which is preliminary data.</text>
</comment>